<dbReference type="Proteomes" id="UP001165122">
    <property type="component" value="Unassembled WGS sequence"/>
</dbReference>
<comment type="caution">
    <text evidence="2">The sequence shown here is derived from an EMBL/GenBank/DDBJ whole genome shotgun (WGS) entry which is preliminary data.</text>
</comment>
<proteinExistence type="predicted"/>
<keyword evidence="3" id="KW-1185">Reference proteome</keyword>
<dbReference type="PANTHER" id="PTHR37909">
    <property type="entry name" value="S-ADENOSYL-L-METHIONINE-DEPENDENT METHYLTRANSFERASES SUPERFAMILY PROTEIN"/>
    <property type="match status" value="1"/>
</dbReference>
<gene>
    <name evidence="2" type="ORF">TrLO_g1244</name>
</gene>
<dbReference type="Gene3D" id="3.40.50.150">
    <property type="entry name" value="Vaccinia Virus protein VP39"/>
    <property type="match status" value="1"/>
</dbReference>
<evidence type="ECO:0000313" key="2">
    <source>
        <dbReference type="EMBL" id="GMH68909.1"/>
    </source>
</evidence>
<dbReference type="SUPFAM" id="SSF53335">
    <property type="entry name" value="S-adenosyl-L-methionine-dependent methyltransferases"/>
    <property type="match status" value="1"/>
</dbReference>
<dbReference type="Pfam" id="PF13578">
    <property type="entry name" value="Methyltransf_24"/>
    <property type="match status" value="1"/>
</dbReference>
<dbReference type="PANTHER" id="PTHR37909:SF1">
    <property type="entry name" value="S-ADENOSYL-L-METHIONINE-DEPENDENT METHYLTRANSFERASES SUPERFAMILY PROTEIN"/>
    <property type="match status" value="1"/>
</dbReference>
<evidence type="ECO:0000313" key="3">
    <source>
        <dbReference type="Proteomes" id="UP001165122"/>
    </source>
</evidence>
<keyword evidence="1" id="KW-0732">Signal</keyword>
<dbReference type="AlphaFoldDB" id="A0A9W7ABC4"/>
<accession>A0A9W7ABC4</accession>
<sequence length="314" mass="35063">MTYLIMILCYILLASTQATYNLPIIFETPSESDPNSAVESLLLIPINPHDPAPSAKQLSGFLQETQTYAASMELIEDSATARLAARQDACHNSLIWENIPITATNSYKAARSSRSIRSRRGDSALTLRQLRHFDDFFELGKDLGLTGTWAEIGVCQGKQSRKFLDLGPQSQLLMIDAWAAVDVYTAEQGAENLATTIDNVKDYSPTKYQILKMTTAEAAAQIPDASLDFIYLDAGHMYQDVKHDLHAWWPKLKPGGVFAGDDYYNGYVSQAGYTFGVRDAVDEFFSNINHRTYATDYANAEEGIMQQWWVLKCV</sequence>
<reference evidence="3" key="1">
    <citation type="journal article" date="2023" name="Commun. Biol.">
        <title>Genome analysis of Parmales, the sister group of diatoms, reveals the evolutionary specialization of diatoms from phago-mixotrophs to photoautotrophs.</title>
        <authorList>
            <person name="Ban H."/>
            <person name="Sato S."/>
            <person name="Yoshikawa S."/>
            <person name="Yamada K."/>
            <person name="Nakamura Y."/>
            <person name="Ichinomiya M."/>
            <person name="Sato N."/>
            <person name="Blanc-Mathieu R."/>
            <person name="Endo H."/>
            <person name="Kuwata A."/>
            <person name="Ogata H."/>
        </authorList>
    </citation>
    <scope>NUCLEOTIDE SEQUENCE [LARGE SCALE GENOMIC DNA]</scope>
    <source>
        <strain evidence="3">NIES 3700</strain>
    </source>
</reference>
<name>A0A9W7ABC4_9STRA</name>
<dbReference type="EMBL" id="BRXW01000600">
    <property type="protein sequence ID" value="GMH68909.1"/>
    <property type="molecule type" value="Genomic_DNA"/>
</dbReference>
<organism evidence="2 3">
    <name type="scientific">Triparma laevis f. longispina</name>
    <dbReference type="NCBI Taxonomy" id="1714387"/>
    <lineage>
        <taxon>Eukaryota</taxon>
        <taxon>Sar</taxon>
        <taxon>Stramenopiles</taxon>
        <taxon>Ochrophyta</taxon>
        <taxon>Bolidophyceae</taxon>
        <taxon>Parmales</taxon>
        <taxon>Triparmaceae</taxon>
        <taxon>Triparma</taxon>
    </lineage>
</organism>
<dbReference type="OrthoDB" id="186626at2759"/>
<feature type="signal peptide" evidence="1">
    <location>
        <begin position="1"/>
        <end position="18"/>
    </location>
</feature>
<feature type="chain" id="PRO_5040741157" evidence="1">
    <location>
        <begin position="19"/>
        <end position="314"/>
    </location>
</feature>
<dbReference type="InterPro" id="IPR029063">
    <property type="entry name" value="SAM-dependent_MTases_sf"/>
</dbReference>
<evidence type="ECO:0000256" key="1">
    <source>
        <dbReference type="SAM" id="SignalP"/>
    </source>
</evidence>
<protein>
    <submittedName>
        <fullName evidence="2">Uncharacterized protein</fullName>
    </submittedName>
</protein>